<dbReference type="RefSeq" id="WP_378261017.1">
    <property type="nucleotide sequence ID" value="NZ_JBHUKR010000004.1"/>
</dbReference>
<gene>
    <name evidence="2" type="ORF">ACFSXZ_03160</name>
</gene>
<keyword evidence="3" id="KW-1185">Reference proteome</keyword>
<dbReference type="Gene3D" id="2.30.110.10">
    <property type="entry name" value="Electron Transport, Fmn-binding Protein, Chain A"/>
    <property type="match status" value="1"/>
</dbReference>
<evidence type="ECO:0000259" key="1">
    <source>
        <dbReference type="Pfam" id="PF01243"/>
    </source>
</evidence>
<accession>A0ABW5FNB7</accession>
<dbReference type="EMBL" id="JBHUKR010000004">
    <property type="protein sequence ID" value="MFD2415322.1"/>
    <property type="molecule type" value="Genomic_DNA"/>
</dbReference>
<comment type="caution">
    <text evidence="2">The sequence shown here is derived from an EMBL/GenBank/DDBJ whole genome shotgun (WGS) entry which is preliminary data.</text>
</comment>
<evidence type="ECO:0000313" key="2">
    <source>
        <dbReference type="EMBL" id="MFD2415322.1"/>
    </source>
</evidence>
<dbReference type="InterPro" id="IPR011576">
    <property type="entry name" value="Pyridox_Oxase_N"/>
</dbReference>
<evidence type="ECO:0000313" key="3">
    <source>
        <dbReference type="Proteomes" id="UP001597417"/>
    </source>
</evidence>
<dbReference type="Pfam" id="PF01243">
    <property type="entry name" value="PNPOx_N"/>
    <property type="match status" value="1"/>
</dbReference>
<name>A0ABW5FNB7_9PSEU</name>
<dbReference type="Proteomes" id="UP001597417">
    <property type="component" value="Unassembled WGS sequence"/>
</dbReference>
<feature type="domain" description="Pyridoxamine 5'-phosphate oxidase N-terminal" evidence="1">
    <location>
        <begin position="43"/>
        <end position="151"/>
    </location>
</feature>
<reference evidence="3" key="1">
    <citation type="journal article" date="2019" name="Int. J. Syst. Evol. Microbiol.">
        <title>The Global Catalogue of Microorganisms (GCM) 10K type strain sequencing project: providing services to taxonomists for standard genome sequencing and annotation.</title>
        <authorList>
            <consortium name="The Broad Institute Genomics Platform"/>
            <consortium name="The Broad Institute Genome Sequencing Center for Infectious Disease"/>
            <person name="Wu L."/>
            <person name="Ma J."/>
        </authorList>
    </citation>
    <scope>NUCLEOTIDE SEQUENCE [LARGE SCALE GENOMIC DNA]</scope>
    <source>
        <strain evidence="3">CGMCC 4.7645</strain>
    </source>
</reference>
<protein>
    <submittedName>
        <fullName evidence="2">Pyridoxamine 5'-phosphate oxidase family protein</fullName>
    </submittedName>
</protein>
<dbReference type="InterPro" id="IPR012349">
    <property type="entry name" value="Split_barrel_FMN-bd"/>
</dbReference>
<organism evidence="2 3">
    <name type="scientific">Amycolatopsis pigmentata</name>
    <dbReference type="NCBI Taxonomy" id="450801"/>
    <lineage>
        <taxon>Bacteria</taxon>
        <taxon>Bacillati</taxon>
        <taxon>Actinomycetota</taxon>
        <taxon>Actinomycetes</taxon>
        <taxon>Pseudonocardiales</taxon>
        <taxon>Pseudonocardiaceae</taxon>
        <taxon>Amycolatopsis</taxon>
    </lineage>
</organism>
<proteinExistence type="predicted"/>
<sequence length="163" mass="18246">MSGEPLERLQALLDDSAKRAGKHLRSTFEIPDRTLTAGQLIRYLEKPRSVALATVSARNEPRVAPVDAVFHDAAFHIPTVSDAARVNHITRQPAVSATHWIPDEIAIIVHGTATVLDADSAELDKLYHASWWRPVREEGRGVYLRIEADRMFAWARDTTKYPA</sequence>
<dbReference type="SUPFAM" id="SSF50475">
    <property type="entry name" value="FMN-binding split barrel"/>
    <property type="match status" value="1"/>
</dbReference>